<accession>A0ABR4AN85</accession>
<comment type="caution">
    <text evidence="2">The sequence shown here is derived from an EMBL/GenBank/DDBJ whole genome shotgun (WGS) entry which is preliminary data.</text>
</comment>
<evidence type="ECO:0000313" key="3">
    <source>
        <dbReference type="Proteomes" id="UP001590950"/>
    </source>
</evidence>
<gene>
    <name evidence="2" type="ORF">N7G274_001619</name>
</gene>
<reference evidence="2 3" key="1">
    <citation type="submission" date="2024-09" db="EMBL/GenBank/DDBJ databases">
        <title>Rethinking Asexuality: The Enigmatic Case of Functional Sexual Genes in Lepraria (Stereocaulaceae).</title>
        <authorList>
            <person name="Doellman M."/>
            <person name="Sun Y."/>
            <person name="Barcenas-Pena A."/>
            <person name="Lumbsch H.T."/>
            <person name="Grewe F."/>
        </authorList>
    </citation>
    <scope>NUCLEOTIDE SEQUENCE [LARGE SCALE GENOMIC DNA]</scope>
    <source>
        <strain evidence="2 3">Mercado 3170</strain>
    </source>
</reference>
<protein>
    <submittedName>
        <fullName evidence="2">Uncharacterized protein</fullName>
    </submittedName>
</protein>
<name>A0ABR4AN85_9LECA</name>
<evidence type="ECO:0000313" key="2">
    <source>
        <dbReference type="EMBL" id="KAL2046172.1"/>
    </source>
</evidence>
<proteinExistence type="predicted"/>
<keyword evidence="3" id="KW-1185">Reference proteome</keyword>
<dbReference type="Proteomes" id="UP001590950">
    <property type="component" value="Unassembled WGS sequence"/>
</dbReference>
<organism evidence="2 3">
    <name type="scientific">Stereocaulon virgatum</name>
    <dbReference type="NCBI Taxonomy" id="373712"/>
    <lineage>
        <taxon>Eukaryota</taxon>
        <taxon>Fungi</taxon>
        <taxon>Dikarya</taxon>
        <taxon>Ascomycota</taxon>
        <taxon>Pezizomycotina</taxon>
        <taxon>Lecanoromycetes</taxon>
        <taxon>OSLEUM clade</taxon>
        <taxon>Lecanoromycetidae</taxon>
        <taxon>Lecanorales</taxon>
        <taxon>Lecanorineae</taxon>
        <taxon>Stereocaulaceae</taxon>
        <taxon>Stereocaulon</taxon>
    </lineage>
</organism>
<feature type="region of interest" description="Disordered" evidence="1">
    <location>
        <begin position="1"/>
        <end position="232"/>
    </location>
</feature>
<evidence type="ECO:0000256" key="1">
    <source>
        <dbReference type="SAM" id="MobiDB-lite"/>
    </source>
</evidence>
<dbReference type="EMBL" id="JBEFKJ010000004">
    <property type="protein sequence ID" value="KAL2046172.1"/>
    <property type="molecule type" value="Genomic_DNA"/>
</dbReference>
<feature type="compositionally biased region" description="Polar residues" evidence="1">
    <location>
        <begin position="128"/>
        <end position="137"/>
    </location>
</feature>
<sequence>MASVDPLPQQALQTPASAPQRRQHRRGGQNQSVSRGGAHDQSTSAQEGLHAQIPTNMNALLALRPASVAPPRNQSSTEPSIAEVSVTEDGQSGRTRGGGSRGRGRGRGIGRVSGEALVGRGHIERAGRNNNGQVQDHSGNEDGGRHAQGPRVGSSRQFGGRLTEGVTPAHNQSVLSADAPEFHPGQAHQPRQHNTRGGKAGQPKNHQSQAKAPRARRQSLPKSTAPDIATRTHEDIASGIYECPICTNEVARNSKLYQEVVYQGRLYTGAAKE</sequence>